<sequence>MPSKIQLDENLWFLYICLQKSDYKNIDFNAVGEVTNLKAPAARMRYTRLRRQIESGTLIGTHGTPFQRAAGEKGGGEGGAKRKRGEVGGGGGEGDDDEEEEGGVVGKKGREEVAKRESTSPSDKYDSDNTTLPERESEDEVAPLAKRPARQCAADTASSAIPPPPTTPRTGRRKPNIPISDSGSPSSDVV</sequence>
<gene>
    <name evidence="3" type="ORF">VE01_05984</name>
</gene>
<feature type="region of interest" description="Disordered" evidence="1">
    <location>
        <begin position="56"/>
        <end position="190"/>
    </location>
</feature>
<evidence type="ECO:0000259" key="2">
    <source>
        <dbReference type="Pfam" id="PF22980"/>
    </source>
</evidence>
<dbReference type="AlphaFoldDB" id="A0A1B8GI98"/>
<reference evidence="4" key="2">
    <citation type="journal article" date="2018" name="Nat. Commun.">
        <title>Extreme sensitivity to ultraviolet light in the fungal pathogen causing white-nose syndrome of bats.</title>
        <authorList>
            <person name="Palmer J.M."/>
            <person name="Drees K.P."/>
            <person name="Foster J.T."/>
            <person name="Lindner D.L."/>
        </authorList>
    </citation>
    <scope>NUCLEOTIDE SEQUENCE [LARGE SCALE GENOMIC DNA]</scope>
    <source>
        <strain evidence="4">UAMH 10579</strain>
    </source>
</reference>
<keyword evidence="4" id="KW-1185">Reference proteome</keyword>
<organism evidence="3 4">
    <name type="scientific">Pseudogymnoascus verrucosus</name>
    <dbReference type="NCBI Taxonomy" id="342668"/>
    <lineage>
        <taxon>Eukaryota</taxon>
        <taxon>Fungi</taxon>
        <taxon>Dikarya</taxon>
        <taxon>Ascomycota</taxon>
        <taxon>Pezizomycotina</taxon>
        <taxon>Leotiomycetes</taxon>
        <taxon>Thelebolales</taxon>
        <taxon>Thelebolaceae</taxon>
        <taxon>Pseudogymnoascus</taxon>
    </lineage>
</organism>
<feature type="compositionally biased region" description="Basic and acidic residues" evidence="1">
    <location>
        <begin position="108"/>
        <end position="127"/>
    </location>
</feature>
<evidence type="ECO:0000313" key="4">
    <source>
        <dbReference type="Proteomes" id="UP000091956"/>
    </source>
</evidence>
<evidence type="ECO:0000313" key="3">
    <source>
        <dbReference type="EMBL" id="OBT95572.1"/>
    </source>
</evidence>
<dbReference type="GeneID" id="28839370"/>
<dbReference type="EMBL" id="KV460234">
    <property type="protein sequence ID" value="OBT95572.1"/>
    <property type="molecule type" value="Genomic_DNA"/>
</dbReference>
<dbReference type="STRING" id="342668.A0A1B8GI98"/>
<feature type="compositionally biased region" description="Low complexity" evidence="1">
    <location>
        <begin position="177"/>
        <end position="190"/>
    </location>
</feature>
<name>A0A1B8GI98_9PEZI</name>
<feature type="compositionally biased region" description="Acidic residues" evidence="1">
    <location>
        <begin position="93"/>
        <end position="102"/>
    </location>
</feature>
<protein>
    <recommendedName>
        <fullName evidence="2">Myb-like DNA-binding domain-containing protein</fullName>
    </recommendedName>
</protein>
<accession>A0A1B8GI98</accession>
<proteinExistence type="predicted"/>
<dbReference type="OrthoDB" id="3944408at2759"/>
<dbReference type="Proteomes" id="UP000091956">
    <property type="component" value="Unassembled WGS sequence"/>
</dbReference>
<dbReference type="InterPro" id="IPR054505">
    <property type="entry name" value="Myb_DNA-bind_8"/>
</dbReference>
<evidence type="ECO:0000256" key="1">
    <source>
        <dbReference type="SAM" id="MobiDB-lite"/>
    </source>
</evidence>
<dbReference type="RefSeq" id="XP_018129305.1">
    <property type="nucleotide sequence ID" value="XM_018275442.2"/>
</dbReference>
<dbReference type="Pfam" id="PF22980">
    <property type="entry name" value="Myb_DNA-bind_8"/>
    <property type="match status" value="1"/>
</dbReference>
<feature type="domain" description="Myb-like DNA-binding" evidence="2">
    <location>
        <begin position="8"/>
        <end position="54"/>
    </location>
</feature>
<reference evidence="3 4" key="1">
    <citation type="submission" date="2016-03" db="EMBL/GenBank/DDBJ databases">
        <title>Comparative genomics of Pseudogymnoascus destructans, the fungus causing white-nose syndrome of bats.</title>
        <authorList>
            <person name="Palmer J.M."/>
            <person name="Drees K.P."/>
            <person name="Foster J.T."/>
            <person name="Lindner D.L."/>
        </authorList>
    </citation>
    <scope>NUCLEOTIDE SEQUENCE [LARGE SCALE GENOMIC DNA]</scope>
    <source>
        <strain evidence="3 4">UAMH 10579</strain>
    </source>
</reference>